<protein>
    <recommendedName>
        <fullName evidence="1">Schlafen AlbA-2 domain-containing protein</fullName>
    </recommendedName>
</protein>
<accession>A0A1H8B5A1</accession>
<organism evidence="2 3">
    <name type="scientific">Cryobacterium luteum</name>
    <dbReference type="NCBI Taxonomy" id="1424661"/>
    <lineage>
        <taxon>Bacteria</taxon>
        <taxon>Bacillati</taxon>
        <taxon>Actinomycetota</taxon>
        <taxon>Actinomycetes</taxon>
        <taxon>Micrococcales</taxon>
        <taxon>Microbacteriaceae</taxon>
        <taxon>Cryobacterium</taxon>
    </lineage>
</organism>
<dbReference type="AlphaFoldDB" id="A0A1H8B5A1"/>
<dbReference type="InterPro" id="IPR038475">
    <property type="entry name" value="RecG_C_sf"/>
</dbReference>
<dbReference type="Pfam" id="PF04326">
    <property type="entry name" value="SLFN_AlbA_2"/>
    <property type="match status" value="1"/>
</dbReference>
<dbReference type="InterPro" id="IPR007421">
    <property type="entry name" value="Schlafen_AlbA_2_dom"/>
</dbReference>
<keyword evidence="3" id="KW-1185">Reference proteome</keyword>
<evidence type="ECO:0000313" key="2">
    <source>
        <dbReference type="EMBL" id="TFB88720.1"/>
    </source>
</evidence>
<name>A0A1H8B5A1_9MICO</name>
<dbReference type="EMBL" id="SOFF01000031">
    <property type="protein sequence ID" value="TFB88720.1"/>
    <property type="molecule type" value="Genomic_DNA"/>
</dbReference>
<reference evidence="2 3" key="1">
    <citation type="submission" date="2019-03" db="EMBL/GenBank/DDBJ databases">
        <title>Genomics of glacier-inhabiting Cryobacterium strains.</title>
        <authorList>
            <person name="Liu Q."/>
            <person name="Xin Y.-H."/>
        </authorList>
    </citation>
    <scope>NUCLEOTIDE SEQUENCE [LARGE SCALE GENOMIC DNA]</scope>
    <source>
        <strain evidence="2 3">Hh15</strain>
    </source>
</reference>
<dbReference type="Gene3D" id="3.30.950.30">
    <property type="entry name" value="Schlafen, AAA domain"/>
    <property type="match status" value="1"/>
</dbReference>
<gene>
    <name evidence="2" type="ORF">E3O10_13255</name>
</gene>
<dbReference type="STRING" id="1424661.SAMN05216281_101435"/>
<dbReference type="Proteomes" id="UP000297654">
    <property type="component" value="Unassembled WGS sequence"/>
</dbReference>
<dbReference type="OrthoDB" id="9805115at2"/>
<feature type="domain" description="Schlafen AlbA-2" evidence="1">
    <location>
        <begin position="30"/>
        <end position="150"/>
    </location>
</feature>
<dbReference type="PANTHER" id="PTHR30595">
    <property type="entry name" value="GLPR-RELATED TRANSCRIPTIONAL REPRESSOR"/>
    <property type="match status" value="1"/>
</dbReference>
<dbReference type="Pfam" id="PF13749">
    <property type="entry name" value="HATPase_c_4"/>
    <property type="match status" value="1"/>
</dbReference>
<dbReference type="RefSeq" id="WP_134361652.1">
    <property type="nucleotide sequence ID" value="NZ_FOCN01000001.1"/>
</dbReference>
<dbReference type="Gene3D" id="6.10.10.130">
    <property type="match status" value="1"/>
</dbReference>
<comment type="caution">
    <text evidence="2">The sequence shown here is derived from an EMBL/GenBank/DDBJ whole genome shotgun (WGS) entry which is preliminary data.</text>
</comment>
<dbReference type="InterPro" id="IPR038461">
    <property type="entry name" value="Schlafen_AlbA_2_dom_sf"/>
</dbReference>
<dbReference type="PANTHER" id="PTHR30595:SF6">
    <property type="entry name" value="SCHLAFEN ALBA-2 DOMAIN-CONTAINING PROTEIN"/>
    <property type="match status" value="1"/>
</dbReference>
<proteinExistence type="predicted"/>
<sequence>MTIFGLSPVQVAVQGALEALNNGYPVVERQILDLKEESGRRTSVGQILPAEPKNEGAVDKLAPEVACMANTPGGGALLLGVADNSELIGTQLDPEWLRARLYDKLERRVTVDVRPVEIRGTRILVIIIPEAIEPVRYNSRLNWRVSDRCVEIDASSWHDRRHRYLQVDWSSQGSTYSVDAVRAGAVEVARDFLRDSADSSARELVDLPTTDLLRRLNAVDGSGVLTNAAALTFVGRGEPGLDYLRREYAGGDSIARVRRENRSLLEELQEVFTTSRAYNPTTHLDEGLAHGQVRQIPERALREAIVNGVAHREWTISAPTVVEHIGGLLRVTSPGGFVSGVSPENIINHPSASRNTALVDLLASLRVAEREGIGIDRMFGDMLRLGYGAPDISQIDGPSVVTLLIGNHPNAAWIEWLNRLSDPRVGSDLRFLMTLHFAVTHGWLDARVLAPYLQVTEPEASDAIATVADLTTDGHPVLIDVRGTPPGTPHAKALSEHARTALTALEVNRSIRRSWPTREDVAQSYAAARGRISTTELGDLVGAHATNVGSVLSALEDQGVLKPSREQRRGAGFHYLYVQS</sequence>
<evidence type="ECO:0000259" key="1">
    <source>
        <dbReference type="Pfam" id="PF04326"/>
    </source>
</evidence>
<evidence type="ECO:0000313" key="3">
    <source>
        <dbReference type="Proteomes" id="UP000297654"/>
    </source>
</evidence>
<dbReference type="Gene3D" id="3.30.565.60">
    <property type="match status" value="1"/>
</dbReference>